<dbReference type="AlphaFoldDB" id="A0A1I4UVE5"/>
<dbReference type="EMBL" id="FOVC01000001">
    <property type="protein sequence ID" value="SFM92723.1"/>
    <property type="molecule type" value="Genomic_DNA"/>
</dbReference>
<proteinExistence type="predicted"/>
<dbReference type="Proteomes" id="UP000242222">
    <property type="component" value="Unassembled WGS sequence"/>
</dbReference>
<keyword evidence="2" id="KW-1185">Reference proteome</keyword>
<evidence type="ECO:0000313" key="1">
    <source>
        <dbReference type="EMBL" id="SFM92723.1"/>
    </source>
</evidence>
<name>A0A1I4UVE5_9GAMM</name>
<evidence type="ECO:0000313" key="2">
    <source>
        <dbReference type="Proteomes" id="UP000242222"/>
    </source>
</evidence>
<gene>
    <name evidence="1" type="ORF">SAMN05216516_101370</name>
</gene>
<accession>A0A1I4UVE5</accession>
<reference evidence="2" key="1">
    <citation type="submission" date="2016-10" db="EMBL/GenBank/DDBJ databases">
        <authorList>
            <person name="Varghese N."/>
            <person name="Submissions S."/>
        </authorList>
    </citation>
    <scope>NUCLEOTIDE SEQUENCE [LARGE SCALE GENOMIC DNA]</scope>
    <source>
        <strain evidence="2">N6PO6</strain>
    </source>
</reference>
<sequence>MRVVMNREINAHARVYLPVIDAGLAPGNLLSNAVNIAATQ</sequence>
<organism evidence="1 2">
    <name type="scientific">Izhakiella capsodis</name>
    <dbReference type="NCBI Taxonomy" id="1367852"/>
    <lineage>
        <taxon>Bacteria</taxon>
        <taxon>Pseudomonadati</taxon>
        <taxon>Pseudomonadota</taxon>
        <taxon>Gammaproteobacteria</taxon>
        <taxon>Enterobacterales</taxon>
        <taxon>Erwiniaceae</taxon>
        <taxon>Izhakiella</taxon>
    </lineage>
</organism>
<protein>
    <submittedName>
        <fullName evidence="1">Uncharacterized protein</fullName>
    </submittedName>
</protein>